<protein>
    <submittedName>
        <fullName evidence="1">Uncharacterized protein</fullName>
    </submittedName>
</protein>
<evidence type="ECO:0000313" key="2">
    <source>
        <dbReference type="Proteomes" id="UP000198736"/>
    </source>
</evidence>
<organism evidence="1 2">
    <name type="scientific">Candidatus Nitrospira nitrificans</name>
    <dbReference type="NCBI Taxonomy" id="1742973"/>
    <lineage>
        <taxon>Bacteria</taxon>
        <taxon>Pseudomonadati</taxon>
        <taxon>Nitrospirota</taxon>
        <taxon>Nitrospiria</taxon>
        <taxon>Nitrospirales</taxon>
        <taxon>Nitrospiraceae</taxon>
        <taxon>Nitrospira</taxon>
    </lineage>
</organism>
<gene>
    <name evidence="1" type="ORF">COMA2_10464</name>
</gene>
<keyword evidence="2" id="KW-1185">Reference proteome</keyword>
<sequence length="78" mass="9011">MLDTNCCVPNCLERPYAPAGTRSICKDHFLSFLTWRRRRGTQMFHTYAGMSMEERNTIAAEWMKTIRTDDVPAATPKL</sequence>
<accession>A0A0S4L8H1</accession>
<dbReference type="Proteomes" id="UP000198736">
    <property type="component" value="Unassembled WGS sequence"/>
</dbReference>
<dbReference type="STRING" id="1742973.COMA2_10464"/>
<dbReference type="AlphaFoldDB" id="A0A0S4L8H1"/>
<dbReference type="RefSeq" id="WP_090894173.1">
    <property type="nucleotide sequence ID" value="NZ_CZPZ01000001.1"/>
</dbReference>
<dbReference type="OrthoDB" id="9795698at2"/>
<name>A0A0S4L8H1_9BACT</name>
<evidence type="ECO:0000313" key="1">
    <source>
        <dbReference type="EMBL" id="CUS32116.1"/>
    </source>
</evidence>
<reference evidence="2" key="1">
    <citation type="submission" date="2015-10" db="EMBL/GenBank/DDBJ databases">
        <authorList>
            <person name="Luecker S."/>
            <person name="Luecker S."/>
        </authorList>
    </citation>
    <scope>NUCLEOTIDE SEQUENCE [LARGE SCALE GENOMIC DNA]</scope>
</reference>
<dbReference type="EMBL" id="CZPZ01000001">
    <property type="protein sequence ID" value="CUS32116.1"/>
    <property type="molecule type" value="Genomic_DNA"/>
</dbReference>
<proteinExistence type="predicted"/>